<organism evidence="3">
    <name type="scientific">Dissoconium aciculare CBS 342.82</name>
    <dbReference type="NCBI Taxonomy" id="1314786"/>
    <lineage>
        <taxon>Eukaryota</taxon>
        <taxon>Fungi</taxon>
        <taxon>Dikarya</taxon>
        <taxon>Ascomycota</taxon>
        <taxon>Pezizomycotina</taxon>
        <taxon>Dothideomycetes</taxon>
        <taxon>Dothideomycetidae</taxon>
        <taxon>Mycosphaerellales</taxon>
        <taxon>Dissoconiaceae</taxon>
        <taxon>Dissoconium</taxon>
    </lineage>
</organism>
<dbReference type="CDD" id="cd14688">
    <property type="entry name" value="bZIP_YAP"/>
    <property type="match status" value="1"/>
</dbReference>
<dbReference type="Pfam" id="PF11905">
    <property type="entry name" value="DUF3425"/>
    <property type="match status" value="1"/>
</dbReference>
<evidence type="ECO:0000256" key="1">
    <source>
        <dbReference type="SAM" id="MobiDB-lite"/>
    </source>
</evidence>
<dbReference type="Proteomes" id="UP000504637">
    <property type="component" value="Unplaced"/>
</dbReference>
<evidence type="ECO:0000313" key="3">
    <source>
        <dbReference type="RefSeq" id="XP_033463186.1"/>
    </source>
</evidence>
<keyword evidence="2" id="KW-1185">Reference proteome</keyword>
<gene>
    <name evidence="3" type="ORF">K489DRAFT_406934</name>
</gene>
<protein>
    <recommendedName>
        <fullName evidence="4">BZIP domain-containing protein</fullName>
    </recommendedName>
</protein>
<dbReference type="InterPro" id="IPR021833">
    <property type="entry name" value="DUF3425"/>
</dbReference>
<proteinExistence type="predicted"/>
<evidence type="ECO:0008006" key="4">
    <source>
        <dbReference type="Google" id="ProtNLM"/>
    </source>
</evidence>
<feature type="region of interest" description="Disordered" evidence="1">
    <location>
        <begin position="1"/>
        <end position="53"/>
    </location>
</feature>
<feature type="compositionally biased region" description="Low complexity" evidence="1">
    <location>
        <begin position="1"/>
        <end position="26"/>
    </location>
</feature>
<reference evidence="3" key="3">
    <citation type="submission" date="2025-08" db="UniProtKB">
        <authorList>
            <consortium name="RefSeq"/>
        </authorList>
    </citation>
    <scope>IDENTIFICATION</scope>
    <source>
        <strain evidence="3">CBS 342.82</strain>
    </source>
</reference>
<dbReference type="OrthoDB" id="2245989at2759"/>
<dbReference type="PANTHER" id="PTHR38116">
    <property type="entry name" value="CHROMOSOME 7, WHOLE GENOME SHOTGUN SEQUENCE"/>
    <property type="match status" value="1"/>
</dbReference>
<name>A0A6J3MDR1_9PEZI</name>
<reference evidence="3" key="2">
    <citation type="submission" date="2020-04" db="EMBL/GenBank/DDBJ databases">
        <authorList>
            <consortium name="NCBI Genome Project"/>
        </authorList>
    </citation>
    <scope>NUCLEOTIDE SEQUENCE</scope>
    <source>
        <strain evidence="3">CBS 342.82</strain>
    </source>
</reference>
<accession>A0A6J3MDR1</accession>
<dbReference type="GeneID" id="54365109"/>
<reference evidence="3" key="1">
    <citation type="submission" date="2020-01" db="EMBL/GenBank/DDBJ databases">
        <authorList>
            <consortium name="DOE Joint Genome Institute"/>
            <person name="Haridas S."/>
            <person name="Albert R."/>
            <person name="Binder M."/>
            <person name="Bloem J."/>
            <person name="Labutti K."/>
            <person name="Salamov A."/>
            <person name="Andreopoulos B."/>
            <person name="Baker S.E."/>
            <person name="Barry K."/>
            <person name="Bills G."/>
            <person name="Bluhm B.H."/>
            <person name="Cannon C."/>
            <person name="Castanera R."/>
            <person name="Culley D.E."/>
            <person name="Daum C."/>
            <person name="Ezra D."/>
            <person name="Gonzalez J.B."/>
            <person name="Henrissat B."/>
            <person name="Kuo A."/>
            <person name="Liang C."/>
            <person name="Lipzen A."/>
            <person name="Lutzoni F."/>
            <person name="Magnuson J."/>
            <person name="Mondo S."/>
            <person name="Nolan M."/>
            <person name="Ohm R."/>
            <person name="Pangilinan J."/>
            <person name="Park H.-J."/>
            <person name="Ramirez L."/>
            <person name="Alfaro M."/>
            <person name="Sun H."/>
            <person name="Tritt A."/>
            <person name="Yoshinaga Y."/>
            <person name="Zwiers L.-H."/>
            <person name="Turgeon B.G."/>
            <person name="Goodwin S.B."/>
            <person name="Spatafora J.W."/>
            <person name="Crous P.W."/>
            <person name="Grigoriev I.V."/>
        </authorList>
    </citation>
    <scope>NUCLEOTIDE SEQUENCE</scope>
    <source>
        <strain evidence="3">CBS 342.82</strain>
    </source>
</reference>
<dbReference type="PANTHER" id="PTHR38116:SF1">
    <property type="entry name" value="BZIP DOMAIN-CONTAINING PROTEIN"/>
    <property type="match status" value="1"/>
</dbReference>
<dbReference type="RefSeq" id="XP_033463186.1">
    <property type="nucleotide sequence ID" value="XM_033607309.1"/>
</dbReference>
<evidence type="ECO:0000313" key="2">
    <source>
        <dbReference type="Proteomes" id="UP000504637"/>
    </source>
</evidence>
<feature type="compositionally biased region" description="Basic and acidic residues" evidence="1">
    <location>
        <begin position="35"/>
        <end position="48"/>
    </location>
</feature>
<sequence>MPGRRSSNAAENANYASSSSTHTSKSFELQAATNELRKGKSESSERRRIQNRINQRAFRARQKSGEVVCNRGIRDWHVLGSSHGERKSVQASHEDFESERMRMSHSGSNTFTAATPVISTMRSPDLDTSNVWDDLAVLINSNFLGAIEENARQVGITTATLHGGSMHVLARASTPLSTPPSLWPHELQFHVPHDLIIDVIPHMQLRSNILAAVNDGALNQSEFCAALRASGSLENVAGQWLRNGMVVWNSVPTQASNWEISDAVWCKWGFLFRGCQDLIDGTHMWRAGRGDPALR</sequence>
<dbReference type="AlphaFoldDB" id="A0A6J3MDR1"/>